<dbReference type="GO" id="GO:0005576">
    <property type="term" value="C:extracellular region"/>
    <property type="evidence" value="ECO:0007669"/>
    <property type="project" value="UniProtKB-SubCell"/>
</dbReference>
<protein>
    <submittedName>
        <fullName evidence="3">Alpha-amylase/subtilisin inhibitor</fullName>
    </submittedName>
</protein>
<evidence type="ECO:0000313" key="3">
    <source>
        <dbReference type="EMBL" id="MCI91841.1"/>
    </source>
</evidence>
<feature type="non-terminal residue" evidence="3">
    <location>
        <position position="69"/>
    </location>
</feature>
<dbReference type="Gene3D" id="2.80.10.50">
    <property type="match status" value="1"/>
</dbReference>
<name>A0A392VXZ4_9FABA</name>
<reference evidence="3 4" key="1">
    <citation type="journal article" date="2018" name="Front. Plant Sci.">
        <title>Red Clover (Trifolium pratense) and Zigzag Clover (T. medium) - A Picture of Genomic Similarities and Differences.</title>
        <authorList>
            <person name="Dluhosova J."/>
            <person name="Istvanek J."/>
            <person name="Nedelnik J."/>
            <person name="Repkova J."/>
        </authorList>
    </citation>
    <scope>NUCLEOTIDE SEQUENCE [LARGE SCALE GENOMIC DNA]</scope>
    <source>
        <strain evidence="4">cv. 10/8</strain>
        <tissue evidence="3">Leaf</tissue>
    </source>
</reference>
<feature type="non-terminal residue" evidence="3">
    <location>
        <position position="1"/>
    </location>
</feature>
<dbReference type="Proteomes" id="UP000265520">
    <property type="component" value="Unassembled WGS sequence"/>
</dbReference>
<dbReference type="AlphaFoldDB" id="A0A392VXZ4"/>
<dbReference type="InterPro" id="IPR011065">
    <property type="entry name" value="Kunitz_inhibitor_STI-like_sf"/>
</dbReference>
<proteinExistence type="predicted"/>
<evidence type="ECO:0000256" key="1">
    <source>
        <dbReference type="ARBA" id="ARBA00004613"/>
    </source>
</evidence>
<keyword evidence="2" id="KW-0964">Secreted</keyword>
<dbReference type="EMBL" id="LXQA011283621">
    <property type="protein sequence ID" value="MCI91841.1"/>
    <property type="molecule type" value="Genomic_DNA"/>
</dbReference>
<keyword evidence="4" id="KW-1185">Reference proteome</keyword>
<dbReference type="Pfam" id="PF00197">
    <property type="entry name" value="Kunitz_legume"/>
    <property type="match status" value="1"/>
</dbReference>
<dbReference type="InterPro" id="IPR002160">
    <property type="entry name" value="Prot_inh_Kunz-lg"/>
</dbReference>
<evidence type="ECO:0000256" key="2">
    <source>
        <dbReference type="ARBA" id="ARBA00022525"/>
    </source>
</evidence>
<sequence>PAITGNGGGATFVTGNAPCPLHVGLGNAESTLGLPVVFTPFAPPHDDDDVRLNRDLRVTFDASSSCAQS</sequence>
<comment type="caution">
    <text evidence="3">The sequence shown here is derived from an EMBL/GenBank/DDBJ whole genome shotgun (WGS) entry which is preliminary data.</text>
</comment>
<dbReference type="GO" id="GO:0004866">
    <property type="term" value="F:endopeptidase inhibitor activity"/>
    <property type="evidence" value="ECO:0007669"/>
    <property type="project" value="InterPro"/>
</dbReference>
<accession>A0A392VXZ4</accession>
<dbReference type="SUPFAM" id="SSF50386">
    <property type="entry name" value="STI-like"/>
    <property type="match status" value="1"/>
</dbReference>
<organism evidence="3 4">
    <name type="scientific">Trifolium medium</name>
    <dbReference type="NCBI Taxonomy" id="97028"/>
    <lineage>
        <taxon>Eukaryota</taxon>
        <taxon>Viridiplantae</taxon>
        <taxon>Streptophyta</taxon>
        <taxon>Embryophyta</taxon>
        <taxon>Tracheophyta</taxon>
        <taxon>Spermatophyta</taxon>
        <taxon>Magnoliopsida</taxon>
        <taxon>eudicotyledons</taxon>
        <taxon>Gunneridae</taxon>
        <taxon>Pentapetalae</taxon>
        <taxon>rosids</taxon>
        <taxon>fabids</taxon>
        <taxon>Fabales</taxon>
        <taxon>Fabaceae</taxon>
        <taxon>Papilionoideae</taxon>
        <taxon>50 kb inversion clade</taxon>
        <taxon>NPAAA clade</taxon>
        <taxon>Hologalegina</taxon>
        <taxon>IRL clade</taxon>
        <taxon>Trifolieae</taxon>
        <taxon>Trifolium</taxon>
    </lineage>
</organism>
<evidence type="ECO:0000313" key="4">
    <source>
        <dbReference type="Proteomes" id="UP000265520"/>
    </source>
</evidence>
<comment type="subcellular location">
    <subcellularLocation>
        <location evidence="1">Secreted</location>
    </subcellularLocation>
</comment>